<dbReference type="Gene3D" id="2.40.128.270">
    <property type="match status" value="1"/>
</dbReference>
<sequence>MPLRPPLILLLFLLFSACTTVRETPPDASLRNTRWVLRTLAATPINTLESSQEIYLQLNATTNQLDGYAGCNRYFGRFEQPTATTLRLLNIGSTRMFCEARQQLETNYLKALQDASRFEIQGNTLRLYAEKSDEPLAVFEAVYLK</sequence>
<dbReference type="AlphaFoldDB" id="A0A7H0GV38"/>
<organism evidence="3 4">
    <name type="scientific">Hymenobacter qilianensis</name>
    <dbReference type="NCBI Taxonomy" id="1385715"/>
    <lineage>
        <taxon>Bacteria</taxon>
        <taxon>Pseudomonadati</taxon>
        <taxon>Bacteroidota</taxon>
        <taxon>Cytophagia</taxon>
        <taxon>Cytophagales</taxon>
        <taxon>Hymenobacteraceae</taxon>
        <taxon>Hymenobacter</taxon>
    </lineage>
</organism>
<feature type="domain" description="DUF306" evidence="2">
    <location>
        <begin position="28"/>
        <end position="137"/>
    </location>
</feature>
<gene>
    <name evidence="3" type="ORF">H9L05_20095</name>
</gene>
<dbReference type="Pfam" id="PF03724">
    <property type="entry name" value="META"/>
    <property type="match status" value="1"/>
</dbReference>
<feature type="chain" id="PRO_5028912763" evidence="1">
    <location>
        <begin position="23"/>
        <end position="145"/>
    </location>
</feature>
<evidence type="ECO:0000259" key="2">
    <source>
        <dbReference type="Pfam" id="PF03724"/>
    </source>
</evidence>
<dbReference type="InterPro" id="IPR053147">
    <property type="entry name" value="Hsp_HslJ-like"/>
</dbReference>
<dbReference type="EMBL" id="CP060784">
    <property type="protein sequence ID" value="QNP52154.1"/>
    <property type="molecule type" value="Genomic_DNA"/>
</dbReference>
<keyword evidence="4" id="KW-1185">Reference proteome</keyword>
<evidence type="ECO:0000313" key="4">
    <source>
        <dbReference type="Proteomes" id="UP000516093"/>
    </source>
</evidence>
<dbReference type="PANTHER" id="PTHR35535">
    <property type="entry name" value="HEAT SHOCK PROTEIN HSLJ"/>
    <property type="match status" value="1"/>
</dbReference>
<dbReference type="InterPro" id="IPR005184">
    <property type="entry name" value="DUF306_Meta_HslJ"/>
</dbReference>
<protein>
    <submittedName>
        <fullName evidence="3">META domain-containing protein</fullName>
    </submittedName>
</protein>
<evidence type="ECO:0000313" key="3">
    <source>
        <dbReference type="EMBL" id="QNP52154.1"/>
    </source>
</evidence>
<dbReference type="RefSeq" id="WP_187732413.1">
    <property type="nucleotide sequence ID" value="NZ_BMFN01000002.1"/>
</dbReference>
<dbReference type="Proteomes" id="UP000516093">
    <property type="component" value="Chromosome"/>
</dbReference>
<accession>A0A7H0GV38</accession>
<proteinExistence type="predicted"/>
<evidence type="ECO:0000256" key="1">
    <source>
        <dbReference type="SAM" id="SignalP"/>
    </source>
</evidence>
<dbReference type="PROSITE" id="PS51257">
    <property type="entry name" value="PROKAR_LIPOPROTEIN"/>
    <property type="match status" value="1"/>
</dbReference>
<name>A0A7H0GV38_9BACT</name>
<dbReference type="KEGG" id="hqi:H9L05_20095"/>
<keyword evidence="1" id="KW-0732">Signal</keyword>
<feature type="signal peptide" evidence="1">
    <location>
        <begin position="1"/>
        <end position="22"/>
    </location>
</feature>
<dbReference type="PANTHER" id="PTHR35535:SF1">
    <property type="entry name" value="HEAT SHOCK PROTEIN HSLJ"/>
    <property type="match status" value="1"/>
</dbReference>
<reference evidence="3 4" key="1">
    <citation type="submission" date="2020-08" db="EMBL/GenBank/DDBJ databases">
        <title>Genome sequence of Hymenobacter qilianensis JCM 19763T.</title>
        <authorList>
            <person name="Hyun D.-W."/>
            <person name="Bae J.-W."/>
        </authorList>
    </citation>
    <scope>NUCLEOTIDE SEQUENCE [LARGE SCALE GENOMIC DNA]</scope>
    <source>
        <strain evidence="3 4">JCM 19763</strain>
    </source>
</reference>
<dbReference type="InterPro" id="IPR038670">
    <property type="entry name" value="HslJ-like_sf"/>
</dbReference>